<dbReference type="InterPro" id="IPR029058">
    <property type="entry name" value="AB_hydrolase_fold"/>
</dbReference>
<dbReference type="SUPFAM" id="SSF53474">
    <property type="entry name" value="alpha/beta-Hydrolases"/>
    <property type="match status" value="1"/>
</dbReference>
<dbReference type="Pfam" id="PF01738">
    <property type="entry name" value="DLH"/>
    <property type="match status" value="1"/>
</dbReference>
<gene>
    <name evidence="6" type="ORF">DJ013_05495</name>
</gene>
<evidence type="ECO:0000259" key="5">
    <source>
        <dbReference type="Pfam" id="PF20434"/>
    </source>
</evidence>
<evidence type="ECO:0000259" key="4">
    <source>
        <dbReference type="Pfam" id="PF01738"/>
    </source>
</evidence>
<reference evidence="6 7" key="1">
    <citation type="submission" date="2018-05" db="EMBL/GenBank/DDBJ databases">
        <title>Complete genome sequence of Arcticibacterium luteifluviistationis SM1504T, a cytophagaceae bacterium isolated from Arctic surface seawater.</title>
        <authorList>
            <person name="Li Y."/>
            <person name="Qin Q.-L."/>
        </authorList>
    </citation>
    <scope>NUCLEOTIDE SEQUENCE [LARGE SCALE GENOMIC DNA]</scope>
    <source>
        <strain evidence="6 7">SM1504</strain>
    </source>
</reference>
<dbReference type="PANTHER" id="PTHR48081:SF30">
    <property type="entry name" value="ACETYL-HYDROLASE LIPR-RELATED"/>
    <property type="match status" value="1"/>
</dbReference>
<keyword evidence="7" id="KW-1185">Reference proteome</keyword>
<organism evidence="6 7">
    <name type="scientific">Arcticibacterium luteifluviistationis</name>
    <dbReference type="NCBI Taxonomy" id="1784714"/>
    <lineage>
        <taxon>Bacteria</taxon>
        <taxon>Pseudomonadati</taxon>
        <taxon>Bacteroidota</taxon>
        <taxon>Cytophagia</taxon>
        <taxon>Cytophagales</taxon>
        <taxon>Leadbetterellaceae</taxon>
        <taxon>Arcticibacterium</taxon>
    </lineage>
</organism>
<protein>
    <submittedName>
        <fullName evidence="6">Peptidase S9</fullName>
    </submittedName>
</protein>
<proteinExistence type="inferred from homology"/>
<feature type="chain" id="PRO_5016299443" evidence="3">
    <location>
        <begin position="21"/>
        <end position="283"/>
    </location>
</feature>
<evidence type="ECO:0000256" key="2">
    <source>
        <dbReference type="ARBA" id="ARBA00022801"/>
    </source>
</evidence>
<keyword evidence="2" id="KW-0378">Hydrolase</keyword>
<evidence type="ECO:0000313" key="6">
    <source>
        <dbReference type="EMBL" id="AWV97646.1"/>
    </source>
</evidence>
<feature type="domain" description="BD-FAE-like" evidence="5">
    <location>
        <begin position="49"/>
        <end position="181"/>
    </location>
</feature>
<comment type="similarity">
    <text evidence="1">Belongs to the 'GDXG' lipolytic enzyme family.</text>
</comment>
<dbReference type="RefSeq" id="WP_111370748.1">
    <property type="nucleotide sequence ID" value="NZ_CP029480.1"/>
</dbReference>
<dbReference type="InterPro" id="IPR002925">
    <property type="entry name" value="Dienelactn_hydro"/>
</dbReference>
<evidence type="ECO:0000313" key="7">
    <source>
        <dbReference type="Proteomes" id="UP000249873"/>
    </source>
</evidence>
<sequence length="283" mass="31309">MTKKITLCLAGLLFMSNLFGQDKSANDITYKIVDGDTLKLRLIYPDNYKKNKKYPTIVFFFGGGWNGGTILQFEDQAKYFATRGVLSALVDYRVKSRHKTTPYESVKDAKSAMRFLRSNAKKYSINSKKMVAAGGSAGGHLAAAVSMLSGVNEDTDDLSVSSKASASILYNAVIDNGPTGFEHKRMGEHYLEISPMHNITKGAPPAIFFLGDKDKLIPVSTAYEFKAKMEAVGSRCDVFIYKDQPHGFFNKGKQENDRCYIETTREADVFLQSIGILKGKATL</sequence>
<dbReference type="Proteomes" id="UP000249873">
    <property type="component" value="Chromosome"/>
</dbReference>
<dbReference type="Gene3D" id="3.40.50.1820">
    <property type="entry name" value="alpha/beta hydrolase"/>
    <property type="match status" value="1"/>
</dbReference>
<dbReference type="KEGG" id="als:DJ013_05495"/>
<feature type="domain" description="Dienelactone hydrolase" evidence="4">
    <location>
        <begin position="194"/>
        <end position="254"/>
    </location>
</feature>
<dbReference type="Pfam" id="PF20434">
    <property type="entry name" value="BD-FAE"/>
    <property type="match status" value="1"/>
</dbReference>
<keyword evidence="3" id="KW-0732">Signal</keyword>
<dbReference type="GO" id="GO:0004806">
    <property type="term" value="F:triacylglycerol lipase activity"/>
    <property type="evidence" value="ECO:0007669"/>
    <property type="project" value="TreeGrafter"/>
</dbReference>
<dbReference type="PANTHER" id="PTHR48081">
    <property type="entry name" value="AB HYDROLASE SUPERFAMILY PROTEIN C4A8.06C"/>
    <property type="match status" value="1"/>
</dbReference>
<dbReference type="InterPro" id="IPR050300">
    <property type="entry name" value="GDXG_lipolytic_enzyme"/>
</dbReference>
<evidence type="ECO:0000256" key="1">
    <source>
        <dbReference type="ARBA" id="ARBA00010515"/>
    </source>
</evidence>
<dbReference type="InterPro" id="IPR049492">
    <property type="entry name" value="BD-FAE-like_dom"/>
</dbReference>
<dbReference type="AlphaFoldDB" id="A0A2Z4G908"/>
<accession>A0A2Z4G908</accession>
<evidence type="ECO:0000256" key="3">
    <source>
        <dbReference type="SAM" id="SignalP"/>
    </source>
</evidence>
<dbReference type="OrthoDB" id="9777975at2"/>
<dbReference type="EMBL" id="CP029480">
    <property type="protein sequence ID" value="AWV97646.1"/>
    <property type="molecule type" value="Genomic_DNA"/>
</dbReference>
<name>A0A2Z4G908_9BACT</name>
<feature type="signal peptide" evidence="3">
    <location>
        <begin position="1"/>
        <end position="20"/>
    </location>
</feature>